<dbReference type="AlphaFoldDB" id="A0A182XXF3"/>
<sequence length="601" mass="66460">MAAQQQQQHFASNGAIVPTRIAKAAAAAGAAIKSTRTVYDFVVVGGGTAGSVIAARLAELQQWNILLVEAGDGPKDGQDVSWNVRAEPQMHACHGARDHRCEIPAGKGLGGNTLINNMLYVRGSGEDYDTWARQGNTEWSYRNLLPYFLKLENYRYNVSTDFTVRQQRGKGGPVPIFRLDDKSSLVQTFVAACNRFGLRTTDYNTETNQTVDYVQVTNRRGRRITATDAYIRPYKQLFTNLHIMTSARVTKVLINSRTKQAVGVKVLVKGQERKIRATKEVILSAGPIFTPQLLLLSGVGPKEQLDGLGIPVREDLPVGKNMNLRFVSFPIHLATNRTLPSAVSPKKLEAIAFLNTAPQTNPTEPSHEILFQYEPKDTREYFSLGLIHLKPASKGFLKLSTTNPSDNPLVYTNFLSDPNDIEDILRGIKECLKHLWIAVILIAAFGALSANGFFLLLKTLAHAGRYINEHYPDGPLTVPGGVEAISFIRTANATTEPGVPNIAIVFSTGSLVSDGGLGLRKGKRIKTAIYNKVYRPLENVHNDQWTASVVLLHPESRGHLKLRSVNPYSALKIYPGYFNTERDIPFALKVTTKIRFFHITQ</sequence>
<dbReference type="InterPro" id="IPR012132">
    <property type="entry name" value="GMC_OxRdtase"/>
</dbReference>
<evidence type="ECO:0000313" key="7">
    <source>
        <dbReference type="Proteomes" id="UP000076408"/>
    </source>
</evidence>
<dbReference type="VEuPathDB" id="VectorBase:ASTE016328"/>
<comment type="cofactor">
    <cofactor evidence="1">
        <name>FAD</name>
        <dbReference type="ChEBI" id="CHEBI:57692"/>
    </cofactor>
</comment>
<accession>A0A182XXF3</accession>
<feature type="domain" description="Glucose-methanol-choline oxidoreductase N-terminal" evidence="5">
    <location>
        <begin position="286"/>
        <end position="300"/>
    </location>
</feature>
<dbReference type="GO" id="GO:0016614">
    <property type="term" value="F:oxidoreductase activity, acting on CH-OH group of donors"/>
    <property type="evidence" value="ECO:0007669"/>
    <property type="project" value="InterPro"/>
</dbReference>
<reference evidence="6" key="2">
    <citation type="submission" date="2020-05" db="UniProtKB">
        <authorList>
            <consortium name="EnsemblMetazoa"/>
        </authorList>
    </citation>
    <scope>IDENTIFICATION</scope>
    <source>
        <strain evidence="6">Indian</strain>
    </source>
</reference>
<dbReference type="VEuPathDB" id="VectorBase:ASTEI20_045965"/>
<dbReference type="Gene3D" id="3.30.560.10">
    <property type="entry name" value="Glucose Oxidase, domain 3"/>
    <property type="match status" value="2"/>
</dbReference>
<dbReference type="OMA" id="HNDPSPI"/>
<dbReference type="InterPro" id="IPR000172">
    <property type="entry name" value="GMC_OxRdtase_N"/>
</dbReference>
<dbReference type="InterPro" id="IPR036188">
    <property type="entry name" value="FAD/NAD-bd_sf"/>
</dbReference>
<evidence type="ECO:0000256" key="2">
    <source>
        <dbReference type="ARBA" id="ARBA00010790"/>
    </source>
</evidence>
<evidence type="ECO:0000256" key="4">
    <source>
        <dbReference type="ARBA" id="ARBA00022827"/>
    </source>
</evidence>
<evidence type="ECO:0000256" key="3">
    <source>
        <dbReference type="ARBA" id="ARBA00022630"/>
    </source>
</evidence>
<comment type="similarity">
    <text evidence="2">Belongs to the GMC oxidoreductase family.</text>
</comment>
<dbReference type="VEuPathDB" id="VectorBase:ASTEI20_038556"/>
<dbReference type="PANTHER" id="PTHR11552">
    <property type="entry name" value="GLUCOSE-METHANOL-CHOLINE GMC OXIDOREDUCTASE"/>
    <property type="match status" value="1"/>
</dbReference>
<protein>
    <recommendedName>
        <fullName evidence="5">Glucose-methanol-choline oxidoreductase N-terminal domain-containing protein</fullName>
    </recommendedName>
</protein>
<proteinExistence type="inferred from homology"/>
<dbReference type="GO" id="GO:0050660">
    <property type="term" value="F:flavin adenine dinucleotide binding"/>
    <property type="evidence" value="ECO:0007669"/>
    <property type="project" value="InterPro"/>
</dbReference>
<dbReference type="VEuPathDB" id="VectorBase:ASTEI00889"/>
<name>A0A182XXF3_ANOST</name>
<dbReference type="PANTHER" id="PTHR11552:SF147">
    <property type="entry name" value="CHOLINE DEHYDROGENASE, MITOCHONDRIAL"/>
    <property type="match status" value="1"/>
</dbReference>
<dbReference type="VEuPathDB" id="VectorBase:ASTE016329"/>
<organism evidence="6 7">
    <name type="scientific">Anopheles stephensi</name>
    <name type="common">Indo-Pakistan malaria mosquito</name>
    <dbReference type="NCBI Taxonomy" id="30069"/>
    <lineage>
        <taxon>Eukaryota</taxon>
        <taxon>Metazoa</taxon>
        <taxon>Ecdysozoa</taxon>
        <taxon>Arthropoda</taxon>
        <taxon>Hexapoda</taxon>
        <taxon>Insecta</taxon>
        <taxon>Pterygota</taxon>
        <taxon>Neoptera</taxon>
        <taxon>Endopterygota</taxon>
        <taxon>Diptera</taxon>
        <taxon>Nematocera</taxon>
        <taxon>Culicoidea</taxon>
        <taxon>Culicidae</taxon>
        <taxon>Anophelinae</taxon>
        <taxon>Anopheles</taxon>
    </lineage>
</organism>
<evidence type="ECO:0000256" key="1">
    <source>
        <dbReference type="ARBA" id="ARBA00001974"/>
    </source>
</evidence>
<keyword evidence="4" id="KW-0274">FAD</keyword>
<dbReference type="Gene3D" id="3.50.50.60">
    <property type="entry name" value="FAD/NAD(P)-binding domain"/>
    <property type="match status" value="1"/>
</dbReference>
<dbReference type="Pfam" id="PF00732">
    <property type="entry name" value="GMC_oxred_N"/>
    <property type="match status" value="1"/>
</dbReference>
<dbReference type="SUPFAM" id="SSF51905">
    <property type="entry name" value="FAD/NAD(P)-binding domain"/>
    <property type="match status" value="1"/>
</dbReference>
<keyword evidence="7" id="KW-1185">Reference proteome</keyword>
<evidence type="ECO:0000313" key="6">
    <source>
        <dbReference type="EnsemblMetazoa" id="ASTEI00889-PA"/>
    </source>
</evidence>
<keyword evidence="3" id="KW-0285">Flavoprotein</keyword>
<reference evidence="7" key="1">
    <citation type="journal article" date="2014" name="Genome Biol.">
        <title>Genome analysis of a major urban malaria vector mosquito, Anopheles stephensi.</title>
        <authorList>
            <person name="Jiang X."/>
            <person name="Peery A."/>
            <person name="Hall A.B."/>
            <person name="Sharma A."/>
            <person name="Chen X.G."/>
            <person name="Waterhouse R.M."/>
            <person name="Komissarov A."/>
            <person name="Riehle M.M."/>
            <person name="Shouche Y."/>
            <person name="Sharakhova M.V."/>
            <person name="Lawson D."/>
            <person name="Pakpour N."/>
            <person name="Arensburger P."/>
            <person name="Davidson V.L."/>
            <person name="Eiglmeier K."/>
            <person name="Emrich S."/>
            <person name="George P."/>
            <person name="Kennedy R.C."/>
            <person name="Mane S.P."/>
            <person name="Maslen G."/>
            <person name="Oringanje C."/>
            <person name="Qi Y."/>
            <person name="Settlage R."/>
            <person name="Tojo M."/>
            <person name="Tubio J.M."/>
            <person name="Unger M.F."/>
            <person name="Wang B."/>
            <person name="Vernick K.D."/>
            <person name="Ribeiro J.M."/>
            <person name="James A.A."/>
            <person name="Michel K."/>
            <person name="Riehle M.A."/>
            <person name="Luckhart S."/>
            <person name="Sharakhov I.V."/>
            <person name="Tu Z."/>
        </authorList>
    </citation>
    <scope>NUCLEOTIDE SEQUENCE [LARGE SCALE GENOMIC DNA]</scope>
    <source>
        <strain evidence="7">Indian</strain>
    </source>
</reference>
<dbReference type="STRING" id="30069.A0A182XXF3"/>
<dbReference type="EnsemblMetazoa" id="ASTEI00889-RA">
    <property type="protein sequence ID" value="ASTEI00889-PA"/>
    <property type="gene ID" value="ASTEI00889"/>
</dbReference>
<evidence type="ECO:0000259" key="5">
    <source>
        <dbReference type="PROSITE" id="PS00624"/>
    </source>
</evidence>
<dbReference type="Proteomes" id="UP000076408">
    <property type="component" value="Unassembled WGS sequence"/>
</dbReference>
<dbReference type="PROSITE" id="PS00624">
    <property type="entry name" value="GMC_OXRED_2"/>
    <property type="match status" value="1"/>
</dbReference>
<dbReference type="SUPFAM" id="SSF54373">
    <property type="entry name" value="FAD-linked reductases, C-terminal domain"/>
    <property type="match status" value="2"/>
</dbReference>